<keyword evidence="2 3" id="KW-0732">Signal</keyword>
<dbReference type="CDD" id="cd06347">
    <property type="entry name" value="PBP1_ABC_LivK_ligand_binding-like"/>
    <property type="match status" value="1"/>
</dbReference>
<dbReference type="Pfam" id="PF13458">
    <property type="entry name" value="Peripla_BP_6"/>
    <property type="match status" value="1"/>
</dbReference>
<dbReference type="EMBL" id="FNIN01000002">
    <property type="protein sequence ID" value="SDN45615.1"/>
    <property type="molecule type" value="Genomic_DNA"/>
</dbReference>
<gene>
    <name evidence="5" type="ORF">SAMN04488516_102189</name>
</gene>
<evidence type="ECO:0000256" key="2">
    <source>
        <dbReference type="ARBA" id="ARBA00022729"/>
    </source>
</evidence>
<dbReference type="AlphaFoldDB" id="A0A1H0BJ98"/>
<comment type="similarity">
    <text evidence="1">Belongs to the leucine-binding protein family.</text>
</comment>
<dbReference type="PANTHER" id="PTHR30483">
    <property type="entry name" value="LEUCINE-SPECIFIC-BINDING PROTEIN"/>
    <property type="match status" value="1"/>
</dbReference>
<name>A0A1H0BJ98_9BACT</name>
<dbReference type="PANTHER" id="PTHR30483:SF6">
    <property type="entry name" value="PERIPLASMIC BINDING PROTEIN OF ABC TRANSPORTER FOR NATURAL AMINO ACIDS"/>
    <property type="match status" value="1"/>
</dbReference>
<dbReference type="InterPro" id="IPR028082">
    <property type="entry name" value="Peripla_BP_I"/>
</dbReference>
<dbReference type="InterPro" id="IPR051010">
    <property type="entry name" value="BCAA_transport"/>
</dbReference>
<accession>A0A1H0BJ98</accession>
<evidence type="ECO:0000313" key="6">
    <source>
        <dbReference type="Proteomes" id="UP000199602"/>
    </source>
</evidence>
<dbReference type="Gene3D" id="3.40.50.2300">
    <property type="match status" value="2"/>
</dbReference>
<evidence type="ECO:0000256" key="1">
    <source>
        <dbReference type="ARBA" id="ARBA00010062"/>
    </source>
</evidence>
<feature type="chain" id="PRO_5011450148" evidence="3">
    <location>
        <begin position="23"/>
        <end position="392"/>
    </location>
</feature>
<evidence type="ECO:0000256" key="3">
    <source>
        <dbReference type="SAM" id="SignalP"/>
    </source>
</evidence>
<protein>
    <submittedName>
        <fullName evidence="5">Amino acid/amide ABC transporter substrate-binding protein, HAAT family (TC 3.A.1.4.-)</fullName>
    </submittedName>
</protein>
<evidence type="ECO:0000313" key="5">
    <source>
        <dbReference type="EMBL" id="SDN45615.1"/>
    </source>
</evidence>
<organism evidence="5 6">
    <name type="scientific">Desulfonauticus submarinus</name>
    <dbReference type="NCBI Taxonomy" id="206665"/>
    <lineage>
        <taxon>Bacteria</taxon>
        <taxon>Pseudomonadati</taxon>
        <taxon>Thermodesulfobacteriota</taxon>
        <taxon>Desulfovibrionia</taxon>
        <taxon>Desulfovibrionales</taxon>
        <taxon>Desulfonauticaceae</taxon>
        <taxon>Desulfonauticus</taxon>
    </lineage>
</organism>
<dbReference type="STRING" id="206665.SAMN04488516_102189"/>
<dbReference type="RefSeq" id="WP_092063383.1">
    <property type="nucleotide sequence ID" value="NZ_FNIN01000002.1"/>
</dbReference>
<proteinExistence type="inferred from homology"/>
<feature type="signal peptide" evidence="3">
    <location>
        <begin position="1"/>
        <end position="22"/>
    </location>
</feature>
<dbReference type="OrthoDB" id="9772589at2"/>
<dbReference type="Proteomes" id="UP000199602">
    <property type="component" value="Unassembled WGS sequence"/>
</dbReference>
<reference evidence="5 6" key="1">
    <citation type="submission" date="2016-10" db="EMBL/GenBank/DDBJ databases">
        <authorList>
            <person name="de Groot N.N."/>
        </authorList>
    </citation>
    <scope>NUCLEOTIDE SEQUENCE [LARGE SCALE GENOMIC DNA]</scope>
    <source>
        <strain evidence="5 6">DSM 15269</strain>
    </source>
</reference>
<sequence length="392" mass="43769">MKRVVSLLLCYLVIVFSSVSFAETIKIGFDLPLSGENQQTGKSAKDAAELIKNRINAQGGLVLGGKRYMLEFIYEDNKFDPEVAKKVALKLIDKDKVWAIVGPMASRQAVPTGGVCNQKKTLMISPWSTNPKTTINRPWVFRAAFLDPFQSEVALYFSNKILPESKSKKTVGIIYVSDDDYSKDLAALFKLDWEDVYGEGSVIVFDSFVTGEDKFLNLARRLVSANPDMIFLPCHYYQVAKLVKDLKKLGWNKPIFGSDSWGSADLFPLCGSACVGYYFSTHYAALGAKGKNKQFVDLFKRTYGYLPDDPAALTWDSLNLLLTALKNAEDLLGNDLEKNKSILRFALSKIRNFEGVTGKMHFTYQGDPVKCAVVVQINNKGQFVFKDSICPK</sequence>
<evidence type="ECO:0000259" key="4">
    <source>
        <dbReference type="Pfam" id="PF13458"/>
    </source>
</evidence>
<keyword evidence="6" id="KW-1185">Reference proteome</keyword>
<feature type="domain" description="Leucine-binding protein" evidence="4">
    <location>
        <begin position="24"/>
        <end position="382"/>
    </location>
</feature>
<dbReference type="InterPro" id="IPR028081">
    <property type="entry name" value="Leu-bd"/>
</dbReference>
<dbReference type="SUPFAM" id="SSF53822">
    <property type="entry name" value="Periplasmic binding protein-like I"/>
    <property type="match status" value="1"/>
</dbReference>